<dbReference type="OrthoDB" id="9792160at2"/>
<dbReference type="Proteomes" id="UP000294854">
    <property type="component" value="Unassembled WGS sequence"/>
</dbReference>
<proteinExistence type="predicted"/>
<organism evidence="1 2">
    <name type="scientific">Secundilactobacillus malefermentans</name>
    <dbReference type="NCBI Taxonomy" id="176292"/>
    <lineage>
        <taxon>Bacteria</taxon>
        <taxon>Bacillati</taxon>
        <taxon>Bacillota</taxon>
        <taxon>Bacilli</taxon>
        <taxon>Lactobacillales</taxon>
        <taxon>Lactobacillaceae</taxon>
        <taxon>Secundilactobacillus</taxon>
    </lineage>
</organism>
<dbReference type="PANTHER" id="PTHR34547">
    <property type="entry name" value="YACP-LIKE NYN DOMAIN PROTEIN"/>
    <property type="match status" value="1"/>
</dbReference>
<evidence type="ECO:0008006" key="3">
    <source>
        <dbReference type="Google" id="ProtNLM"/>
    </source>
</evidence>
<dbReference type="AlphaFoldDB" id="A0A4R5NNF1"/>
<dbReference type="PANTHER" id="PTHR34547:SF1">
    <property type="entry name" value="YACP-LIKE NYN DOMAIN PROTEIN"/>
    <property type="match status" value="1"/>
</dbReference>
<evidence type="ECO:0000313" key="1">
    <source>
        <dbReference type="EMBL" id="TDG77827.1"/>
    </source>
</evidence>
<dbReference type="EMBL" id="PUFO01000047">
    <property type="protein sequence ID" value="TDG77827.1"/>
    <property type="molecule type" value="Genomic_DNA"/>
</dbReference>
<sequence>MKKELLIVDAYNLIGSWPELKQLKLQDRLEDARDRLIQMMVEYRKYRAIEIVVVFDAMYVPGVTQNKQYRGLEVVWTAKNETADSYIEALAKEKQSRLLQVTVATNDQAEQWMIFSEGALRIPGDELLGDIHLANKEVTKQTSEYADQLSVRKSPWDNDQLTALEQLREKLTDKGKKNK</sequence>
<dbReference type="RefSeq" id="WP_010620517.1">
    <property type="nucleotide sequence ID" value="NZ_CP042371.1"/>
</dbReference>
<evidence type="ECO:0000313" key="2">
    <source>
        <dbReference type="Proteomes" id="UP000294854"/>
    </source>
</evidence>
<dbReference type="STRING" id="1122149.FD44_GL000727"/>
<name>A0A4R5NNF1_9LACO</name>
<gene>
    <name evidence="1" type="ORF">C5L31_000221</name>
</gene>
<comment type="caution">
    <text evidence="1">The sequence shown here is derived from an EMBL/GenBank/DDBJ whole genome shotgun (WGS) entry which is preliminary data.</text>
</comment>
<protein>
    <recommendedName>
        <fullName evidence="3">NYN domain-containing protein</fullName>
    </recommendedName>
</protein>
<dbReference type="Pfam" id="PF05991">
    <property type="entry name" value="NYN_YacP"/>
    <property type="match status" value="1"/>
</dbReference>
<accession>A0A4R5NNF1</accession>
<keyword evidence="2" id="KW-1185">Reference proteome</keyword>
<dbReference type="InterPro" id="IPR010298">
    <property type="entry name" value="YacP-like"/>
</dbReference>
<dbReference type="CDD" id="cd10912">
    <property type="entry name" value="PIN_YacP-like"/>
    <property type="match status" value="1"/>
</dbReference>
<reference evidence="1 2" key="1">
    <citation type="journal article" date="2019" name="Appl. Microbiol. Biotechnol.">
        <title>Uncovering carbohydrate metabolism through a genotype-phenotype association study of 56 lactic acid bacteria genomes.</title>
        <authorList>
            <person name="Buron-Moles G."/>
            <person name="Chailyan A."/>
            <person name="Dolejs I."/>
            <person name="Forster J."/>
            <person name="Miks M.H."/>
        </authorList>
    </citation>
    <scope>NUCLEOTIDE SEQUENCE [LARGE SCALE GENOMIC DNA]</scope>
    <source>
        <strain evidence="1 2">ATCC 49373</strain>
    </source>
</reference>